<comment type="subcellular location">
    <subcellularLocation>
        <location evidence="1">Nucleus</location>
    </subcellularLocation>
</comment>
<comment type="caution">
    <text evidence="17">The sequence shown here is derived from an EMBL/GenBank/DDBJ whole genome shotgun (WGS) entry which is preliminary data.</text>
</comment>
<evidence type="ECO:0000259" key="16">
    <source>
        <dbReference type="PROSITE" id="PS50157"/>
    </source>
</evidence>
<dbReference type="Pfam" id="PF00096">
    <property type="entry name" value="zf-C2H2"/>
    <property type="match status" value="2"/>
</dbReference>
<comment type="similarity">
    <text evidence="11">Belongs to the creA/MIG C2H2-type zinc-finger protein family.</text>
</comment>
<dbReference type="AlphaFoldDB" id="A0A8J5UR11"/>
<feature type="compositionally biased region" description="Polar residues" evidence="15">
    <location>
        <begin position="390"/>
        <end position="405"/>
    </location>
</feature>
<keyword evidence="2" id="KW-0678">Repressor</keyword>
<keyword evidence="6" id="KW-0862">Zinc</keyword>
<evidence type="ECO:0000256" key="5">
    <source>
        <dbReference type="ARBA" id="ARBA00022771"/>
    </source>
</evidence>
<feature type="compositionally biased region" description="Polar residues" evidence="15">
    <location>
        <begin position="209"/>
        <end position="220"/>
    </location>
</feature>
<evidence type="ECO:0000256" key="7">
    <source>
        <dbReference type="ARBA" id="ARBA00023015"/>
    </source>
</evidence>
<dbReference type="GO" id="GO:0000978">
    <property type="term" value="F:RNA polymerase II cis-regulatory region sequence-specific DNA binding"/>
    <property type="evidence" value="ECO:0007669"/>
    <property type="project" value="TreeGrafter"/>
</dbReference>
<evidence type="ECO:0000256" key="4">
    <source>
        <dbReference type="ARBA" id="ARBA00022737"/>
    </source>
</evidence>
<keyword evidence="10" id="KW-0539">Nucleus</keyword>
<dbReference type="FunFam" id="3.30.160.60:FF:000152">
    <property type="entry name" value="DNA-binding protein creA"/>
    <property type="match status" value="1"/>
</dbReference>
<sequence>MSTIPQQKEKKNKEDRPYKCTYCEKAFHRLEHQTRHIRTHTGEKPHACTFPGCIKRFSRSDELTRHLRIHNNPSSRKRKNKSDENVNAAVAATSMMMGQPGSNGPAIAYSYDPNGNRIYHQPYPVYFVAQPNGYMQPVAAQPQQMAPPQQQPQIIRPQSVPPPQSIPIPSHYKQQGSAMFSLPNSPTNNLPQQQQQQTPAFMQQGQFQPTQVVMSRTISSDALRLPPLNNHSPPTGSRPYIMKSDSATSVASHPGIFSQSNSTSHSVATSPDTSVSYMNHPPPAASLTNLNEYFQKTRIFNASSSSLSSLSGKIRTTSSSTNLASLHRMTPLKVSNSQSKVLIAQQQSSTSLNLEFYREPQSKKSRPNSPTIPPIASSMQSTLSKKFMISSPNETPLQTPSQSPQLRPATVGGSSPNLIDSVTQKLNDSIANTGTVLPPIRSVLSFTSLKDFPAPTAGMARSPEEKRTAMSLRNLLG</sequence>
<dbReference type="InterPro" id="IPR013087">
    <property type="entry name" value="Znf_C2H2_type"/>
</dbReference>
<feature type="region of interest" description="Disordered" evidence="15">
    <location>
        <begin position="456"/>
        <end position="477"/>
    </location>
</feature>
<feature type="compositionally biased region" description="Low complexity" evidence="15">
    <location>
        <begin position="192"/>
        <end position="208"/>
    </location>
</feature>
<protein>
    <recommendedName>
        <fullName evidence="13">Regulatory protein MIG1</fullName>
    </recommendedName>
</protein>
<name>A0A8J5UR11_9ASCO</name>
<evidence type="ECO:0000256" key="11">
    <source>
        <dbReference type="ARBA" id="ARBA00038023"/>
    </source>
</evidence>
<dbReference type="PROSITE" id="PS50157">
    <property type="entry name" value="ZINC_FINGER_C2H2_2"/>
    <property type="match status" value="2"/>
</dbReference>
<evidence type="ECO:0000256" key="14">
    <source>
        <dbReference type="PROSITE-ProRule" id="PRU00042"/>
    </source>
</evidence>
<evidence type="ECO:0000256" key="15">
    <source>
        <dbReference type="SAM" id="MobiDB-lite"/>
    </source>
</evidence>
<dbReference type="GeneID" id="73468909"/>
<proteinExistence type="inferred from homology"/>
<keyword evidence="8" id="KW-0238">DNA-binding</keyword>
<dbReference type="PANTHER" id="PTHR47428">
    <property type="entry name" value="REGULATORY PROTEIN MIG1-RELATED"/>
    <property type="match status" value="1"/>
</dbReference>
<evidence type="ECO:0000256" key="6">
    <source>
        <dbReference type="ARBA" id="ARBA00022833"/>
    </source>
</evidence>
<feature type="region of interest" description="Disordered" evidence="15">
    <location>
        <begin position="185"/>
        <end position="280"/>
    </location>
</feature>
<evidence type="ECO:0000256" key="1">
    <source>
        <dbReference type="ARBA" id="ARBA00004123"/>
    </source>
</evidence>
<dbReference type="GO" id="GO:0000433">
    <property type="term" value="P:carbon catabolite repression of transcription from RNA polymerase II promoter by glucose"/>
    <property type="evidence" value="ECO:0007669"/>
    <property type="project" value="TreeGrafter"/>
</dbReference>
<keyword evidence="5 14" id="KW-0863">Zinc-finger</keyword>
<reference evidence="17 18" key="1">
    <citation type="journal article" date="2021" name="DNA Res.">
        <title>Genome analysis of Candida subhashii reveals its hybrid nature and dual mitochondrial genome conformations.</title>
        <authorList>
            <person name="Mixao V."/>
            <person name="Hegedusova E."/>
            <person name="Saus E."/>
            <person name="Pryszcz L.P."/>
            <person name="Cillingova A."/>
            <person name="Nosek J."/>
            <person name="Gabaldon T."/>
        </authorList>
    </citation>
    <scope>NUCLEOTIDE SEQUENCE [LARGE SCALE GENOMIC DNA]</scope>
    <source>
        <strain evidence="17 18">CBS 10753</strain>
    </source>
</reference>
<dbReference type="Proteomes" id="UP000694255">
    <property type="component" value="Unassembled WGS sequence"/>
</dbReference>
<evidence type="ECO:0000256" key="8">
    <source>
        <dbReference type="ARBA" id="ARBA00023125"/>
    </source>
</evidence>
<evidence type="ECO:0000256" key="12">
    <source>
        <dbReference type="ARBA" id="ARBA00056233"/>
    </source>
</evidence>
<keyword evidence="7" id="KW-0805">Transcription regulation</keyword>
<evidence type="ECO:0000256" key="2">
    <source>
        <dbReference type="ARBA" id="ARBA00022491"/>
    </source>
</evidence>
<keyword evidence="4" id="KW-0677">Repeat</keyword>
<evidence type="ECO:0000256" key="3">
    <source>
        <dbReference type="ARBA" id="ARBA00022723"/>
    </source>
</evidence>
<dbReference type="EMBL" id="JAGSYN010000096">
    <property type="protein sequence ID" value="KAG7664367.1"/>
    <property type="molecule type" value="Genomic_DNA"/>
</dbReference>
<organism evidence="17 18">
    <name type="scientific">[Candida] subhashii</name>
    <dbReference type="NCBI Taxonomy" id="561895"/>
    <lineage>
        <taxon>Eukaryota</taxon>
        <taxon>Fungi</taxon>
        <taxon>Dikarya</taxon>
        <taxon>Ascomycota</taxon>
        <taxon>Saccharomycotina</taxon>
        <taxon>Pichiomycetes</taxon>
        <taxon>Debaryomycetaceae</taxon>
        <taxon>Spathaspora</taxon>
    </lineage>
</organism>
<dbReference type="PROSITE" id="PS00028">
    <property type="entry name" value="ZINC_FINGER_C2H2_1"/>
    <property type="match status" value="2"/>
</dbReference>
<keyword evidence="18" id="KW-1185">Reference proteome</keyword>
<feature type="region of interest" description="Disordered" evidence="15">
    <location>
        <begin position="357"/>
        <end position="377"/>
    </location>
</feature>
<gene>
    <name evidence="17" type="ORF">J8A68_002108</name>
</gene>
<accession>A0A8J5UR11</accession>
<evidence type="ECO:0000256" key="13">
    <source>
        <dbReference type="ARBA" id="ARBA00068528"/>
    </source>
</evidence>
<dbReference type="GO" id="GO:0005634">
    <property type="term" value="C:nucleus"/>
    <property type="evidence" value="ECO:0007669"/>
    <property type="project" value="UniProtKB-SubCell"/>
</dbReference>
<evidence type="ECO:0000313" key="18">
    <source>
        <dbReference type="Proteomes" id="UP000694255"/>
    </source>
</evidence>
<dbReference type="GO" id="GO:0008270">
    <property type="term" value="F:zinc ion binding"/>
    <property type="evidence" value="ECO:0007669"/>
    <property type="project" value="UniProtKB-KW"/>
</dbReference>
<comment type="function">
    <text evidence="12">Involved in glucose repression of glucose metabolism genes.</text>
</comment>
<keyword evidence="9" id="KW-0804">Transcription</keyword>
<evidence type="ECO:0000256" key="9">
    <source>
        <dbReference type="ARBA" id="ARBA00023163"/>
    </source>
</evidence>
<dbReference type="FunFam" id="3.30.160.60:FF:000089">
    <property type="entry name" value="DNA-binding protein creA"/>
    <property type="match status" value="1"/>
</dbReference>
<dbReference type="OrthoDB" id="654211at2759"/>
<keyword evidence="3" id="KW-0479">Metal-binding</keyword>
<feature type="region of interest" description="Disordered" evidence="15">
    <location>
        <begin position="390"/>
        <end position="416"/>
    </location>
</feature>
<dbReference type="SMART" id="SM00355">
    <property type="entry name" value="ZnF_C2H2"/>
    <property type="match status" value="2"/>
</dbReference>
<evidence type="ECO:0000313" key="17">
    <source>
        <dbReference type="EMBL" id="KAG7664367.1"/>
    </source>
</evidence>
<feature type="compositionally biased region" description="Polar residues" evidence="15">
    <location>
        <begin position="245"/>
        <end position="277"/>
    </location>
</feature>
<dbReference type="PANTHER" id="PTHR47428:SF1">
    <property type="entry name" value="REGULATORY PROTEIN MIG1-RELATED"/>
    <property type="match status" value="1"/>
</dbReference>
<feature type="domain" description="C2H2-type" evidence="16">
    <location>
        <begin position="46"/>
        <end position="75"/>
    </location>
</feature>
<feature type="domain" description="C2H2-type" evidence="16">
    <location>
        <begin position="18"/>
        <end position="45"/>
    </location>
</feature>
<dbReference type="InterPro" id="IPR051007">
    <property type="entry name" value="creA/MIG_C2H2-ZnF"/>
</dbReference>
<dbReference type="RefSeq" id="XP_049264599.1">
    <property type="nucleotide sequence ID" value="XM_049405824.1"/>
</dbReference>
<evidence type="ECO:0000256" key="10">
    <source>
        <dbReference type="ARBA" id="ARBA00023242"/>
    </source>
</evidence>
<dbReference type="GO" id="GO:0005737">
    <property type="term" value="C:cytoplasm"/>
    <property type="evidence" value="ECO:0007669"/>
    <property type="project" value="TreeGrafter"/>
</dbReference>